<proteinExistence type="predicted"/>
<reference evidence="1" key="1">
    <citation type="submission" date="2021-02" db="EMBL/GenBank/DDBJ databases">
        <authorList>
            <person name="Nowell W R."/>
        </authorList>
    </citation>
    <scope>NUCLEOTIDE SEQUENCE</scope>
</reference>
<dbReference type="Proteomes" id="UP000681722">
    <property type="component" value="Unassembled WGS sequence"/>
</dbReference>
<comment type="caution">
    <text evidence="1">The sequence shown here is derived from an EMBL/GenBank/DDBJ whole genome shotgun (WGS) entry which is preliminary data.</text>
</comment>
<organism evidence="1 2">
    <name type="scientific">Didymodactylos carnosus</name>
    <dbReference type="NCBI Taxonomy" id="1234261"/>
    <lineage>
        <taxon>Eukaryota</taxon>
        <taxon>Metazoa</taxon>
        <taxon>Spiralia</taxon>
        <taxon>Gnathifera</taxon>
        <taxon>Rotifera</taxon>
        <taxon>Eurotatoria</taxon>
        <taxon>Bdelloidea</taxon>
        <taxon>Philodinida</taxon>
        <taxon>Philodinidae</taxon>
        <taxon>Didymodactylos</taxon>
    </lineage>
</organism>
<sequence>MAKFDPSQALQVVPGFLCDNALEWYLNNRADLH</sequence>
<evidence type="ECO:0000313" key="1">
    <source>
        <dbReference type="EMBL" id="CAF4513935.1"/>
    </source>
</evidence>
<protein>
    <submittedName>
        <fullName evidence="1">Uncharacterized protein</fullName>
    </submittedName>
</protein>
<accession>A0A8S2XU16</accession>
<evidence type="ECO:0000313" key="2">
    <source>
        <dbReference type="Proteomes" id="UP000681722"/>
    </source>
</evidence>
<gene>
    <name evidence="1" type="ORF">SRO942_LOCUS45447</name>
</gene>
<dbReference type="EMBL" id="CAJOBC010108392">
    <property type="protein sequence ID" value="CAF4513935.1"/>
    <property type="molecule type" value="Genomic_DNA"/>
</dbReference>
<dbReference type="AlphaFoldDB" id="A0A8S2XU16"/>
<feature type="non-terminal residue" evidence="1">
    <location>
        <position position="33"/>
    </location>
</feature>
<dbReference type="OrthoDB" id="2424338at2759"/>
<name>A0A8S2XU16_9BILA</name>